<protein>
    <submittedName>
        <fullName evidence="1">Uncharacterized protein</fullName>
    </submittedName>
</protein>
<name>A0AAW1A7C8_9HYME</name>
<dbReference type="EMBL" id="JAWNGG020000047">
    <property type="protein sequence ID" value="KAK9305854.1"/>
    <property type="molecule type" value="Genomic_DNA"/>
</dbReference>
<accession>A0AAW1A7C8</accession>
<organism evidence="1 2">
    <name type="scientific">Tetragonisca angustula</name>
    <dbReference type="NCBI Taxonomy" id="166442"/>
    <lineage>
        <taxon>Eukaryota</taxon>
        <taxon>Metazoa</taxon>
        <taxon>Ecdysozoa</taxon>
        <taxon>Arthropoda</taxon>
        <taxon>Hexapoda</taxon>
        <taxon>Insecta</taxon>
        <taxon>Pterygota</taxon>
        <taxon>Neoptera</taxon>
        <taxon>Endopterygota</taxon>
        <taxon>Hymenoptera</taxon>
        <taxon>Apocrita</taxon>
        <taxon>Aculeata</taxon>
        <taxon>Apoidea</taxon>
        <taxon>Anthophila</taxon>
        <taxon>Apidae</taxon>
        <taxon>Tetragonisca</taxon>
    </lineage>
</organism>
<sequence length="108" mass="11927">MLSKNFGRGVRHITPPGIRAINTFLAEFTGFQISSVRAYTFHEPRDINMASSRRVIVEFVLIANGEACLSSRVFVCAELAEERDELCGGTSYYLLIRRLASAAPSEGV</sequence>
<proteinExistence type="predicted"/>
<evidence type="ECO:0000313" key="2">
    <source>
        <dbReference type="Proteomes" id="UP001432146"/>
    </source>
</evidence>
<evidence type="ECO:0000313" key="1">
    <source>
        <dbReference type="EMBL" id="KAK9305854.1"/>
    </source>
</evidence>
<comment type="caution">
    <text evidence="1">The sequence shown here is derived from an EMBL/GenBank/DDBJ whole genome shotgun (WGS) entry which is preliminary data.</text>
</comment>
<dbReference type="Proteomes" id="UP001432146">
    <property type="component" value="Unassembled WGS sequence"/>
</dbReference>
<dbReference type="AlphaFoldDB" id="A0AAW1A7C8"/>
<gene>
    <name evidence="1" type="ORF">QLX08_003235</name>
</gene>
<reference evidence="1 2" key="1">
    <citation type="submission" date="2024-05" db="EMBL/GenBank/DDBJ databases">
        <title>The nuclear and mitochondrial genome assemblies of Tetragonisca angustula (Apidae: Meliponini), a tiny yet remarkable pollinator in the Neotropics.</title>
        <authorList>
            <person name="Ferrari R."/>
            <person name="Ricardo P.C."/>
            <person name="Dias F.C."/>
            <person name="Araujo N.S."/>
            <person name="Soares D.O."/>
            <person name="Zhou Q.-S."/>
            <person name="Zhu C.-D."/>
            <person name="Coutinho L."/>
            <person name="Airas M.C."/>
            <person name="Batista T.M."/>
        </authorList>
    </citation>
    <scope>NUCLEOTIDE SEQUENCE [LARGE SCALE GENOMIC DNA]</scope>
    <source>
        <strain evidence="1">ASF017062</strain>
        <tissue evidence="1">Abdomen</tissue>
    </source>
</reference>
<keyword evidence="2" id="KW-1185">Reference proteome</keyword>